<dbReference type="Proteomes" id="UP000750334">
    <property type="component" value="Unassembled WGS sequence"/>
</dbReference>
<organism evidence="1 2">
    <name type="scientific">Maudiozyma exigua</name>
    <name type="common">Yeast</name>
    <name type="synonym">Kazachstania exigua</name>
    <dbReference type="NCBI Taxonomy" id="34358"/>
    <lineage>
        <taxon>Eukaryota</taxon>
        <taxon>Fungi</taxon>
        <taxon>Dikarya</taxon>
        <taxon>Ascomycota</taxon>
        <taxon>Saccharomycotina</taxon>
        <taxon>Saccharomycetes</taxon>
        <taxon>Saccharomycetales</taxon>
        <taxon>Saccharomycetaceae</taxon>
        <taxon>Maudiozyma</taxon>
    </lineage>
</organism>
<proteinExistence type="predicted"/>
<dbReference type="OrthoDB" id="4070542at2759"/>
<dbReference type="AlphaFoldDB" id="A0A9P6WE86"/>
<keyword evidence="2" id="KW-1185">Reference proteome</keyword>
<gene>
    <name evidence="1" type="ORF">C6P45_004777</name>
</gene>
<comment type="caution">
    <text evidence="1">The sequence shown here is derived from an EMBL/GenBank/DDBJ whole genome shotgun (WGS) entry which is preliminary data.</text>
</comment>
<protein>
    <submittedName>
        <fullName evidence="1">Uncharacterized protein</fullName>
    </submittedName>
</protein>
<name>A0A9P6WE86_MAUEX</name>
<dbReference type="EMBL" id="PUHR01000007">
    <property type="protein sequence ID" value="KAG0671902.1"/>
    <property type="molecule type" value="Genomic_DNA"/>
</dbReference>
<sequence length="269" mass="31342">MRRRGYVRSYIDQLGSNRKTENKTRSLRSIKLPHSNKRQQHKKKGVPLTEIYKSVTKQNNSQRVLQSKDVNISSLIGTYSINKKSHISTQRSNNSLNLSQIIKKNIRQSEGIDYSNINDLISNSKLLDKSNNSIYWDSPSSPVKTNFMDMKSLKNTYKITDQNSLIYQLQDSLYQLNSKFKIISSVNNSRFDTLLRIHDINTLSSKEIMVTNSYKKWKFVLHNPKNGHNHIPDITKIHLYKLAINSKTIIKLNDELQWCLQWKFVPVIS</sequence>
<accession>A0A9P6WE86</accession>
<reference evidence="1 2" key="1">
    <citation type="submission" date="2020-11" db="EMBL/GenBank/DDBJ databases">
        <title>Kefir isolates.</title>
        <authorList>
            <person name="Marcisauskas S."/>
            <person name="Kim Y."/>
            <person name="Blasche S."/>
        </authorList>
    </citation>
    <scope>NUCLEOTIDE SEQUENCE [LARGE SCALE GENOMIC DNA]</scope>
    <source>
        <strain evidence="1 2">OG2</strain>
    </source>
</reference>
<evidence type="ECO:0000313" key="1">
    <source>
        <dbReference type="EMBL" id="KAG0671902.1"/>
    </source>
</evidence>
<evidence type="ECO:0000313" key="2">
    <source>
        <dbReference type="Proteomes" id="UP000750334"/>
    </source>
</evidence>